<comment type="caution">
    <text evidence="2">The sequence shown here is derived from an EMBL/GenBank/DDBJ whole genome shotgun (WGS) entry which is preliminary data.</text>
</comment>
<evidence type="ECO:0000313" key="2">
    <source>
        <dbReference type="EMBL" id="MBL1102755.1"/>
    </source>
</evidence>
<dbReference type="Gene3D" id="1.10.10.10">
    <property type="entry name" value="Winged helix-like DNA-binding domain superfamily/Winged helix DNA-binding domain"/>
    <property type="match status" value="1"/>
</dbReference>
<dbReference type="EMBL" id="JAERRF010000067">
    <property type="protein sequence ID" value="MBL1102755.1"/>
    <property type="molecule type" value="Genomic_DNA"/>
</dbReference>
<dbReference type="RefSeq" id="WP_201883344.1">
    <property type="nucleotide sequence ID" value="NZ_JAERRF010000067.1"/>
</dbReference>
<evidence type="ECO:0000313" key="3">
    <source>
        <dbReference type="Proteomes" id="UP000634229"/>
    </source>
</evidence>
<dbReference type="InterPro" id="IPR036390">
    <property type="entry name" value="WH_DNA-bd_sf"/>
</dbReference>
<gene>
    <name evidence="2" type="ORF">JK363_40510</name>
</gene>
<feature type="compositionally biased region" description="Polar residues" evidence="1">
    <location>
        <begin position="92"/>
        <end position="105"/>
    </location>
</feature>
<reference evidence="2 3" key="1">
    <citation type="submission" date="2021-01" db="EMBL/GenBank/DDBJ databases">
        <title>WGS of actinomycetes isolated from Thailand.</title>
        <authorList>
            <person name="Thawai C."/>
        </authorList>
    </citation>
    <scope>NUCLEOTIDE SEQUENCE [LARGE SCALE GENOMIC DNA]</scope>
    <source>
        <strain evidence="2 3">CA1R205</strain>
    </source>
</reference>
<organism evidence="2 3">
    <name type="scientific">Streptomyces coffeae</name>
    <dbReference type="NCBI Taxonomy" id="621382"/>
    <lineage>
        <taxon>Bacteria</taxon>
        <taxon>Bacillati</taxon>
        <taxon>Actinomycetota</taxon>
        <taxon>Actinomycetes</taxon>
        <taxon>Kitasatosporales</taxon>
        <taxon>Streptomycetaceae</taxon>
        <taxon>Streptomyces</taxon>
    </lineage>
</organism>
<evidence type="ECO:0000256" key="1">
    <source>
        <dbReference type="SAM" id="MobiDB-lite"/>
    </source>
</evidence>
<feature type="region of interest" description="Disordered" evidence="1">
    <location>
        <begin position="1"/>
        <end position="22"/>
    </location>
</feature>
<proteinExistence type="predicted"/>
<dbReference type="InterPro" id="IPR036388">
    <property type="entry name" value="WH-like_DNA-bd_sf"/>
</dbReference>
<keyword evidence="3" id="KW-1185">Reference proteome</keyword>
<dbReference type="SUPFAM" id="SSF46785">
    <property type="entry name" value="Winged helix' DNA-binding domain"/>
    <property type="match status" value="1"/>
</dbReference>
<sequence>MSTTPNTPHPPSTDRPDPQQLTDAEAAVWAALSSQPGATSAGLAQVAGAGRSTTTKALRVLEQMDLARCETSAPEGRGRPVNYWYAAPSPDNDVSTSTDTPQEPSAETIADPEPATPHANDDVAHAAQPSTCGDDRSPHGETPADEPDTDADTEHTGHQNRSDVPGEAERPTGSDADGSPTPAPAPTPPVTGTMPPGAPEAVRPAALSGGDKVRLAPGALRQMVIAHLTAHPNEAFTATRISRTIEKSSGAIANALTTLTSQGIAEQVTKRPRTYRLATTPANGDV</sequence>
<evidence type="ECO:0008006" key="4">
    <source>
        <dbReference type="Google" id="ProtNLM"/>
    </source>
</evidence>
<accession>A0ABS1NRM3</accession>
<name>A0ABS1NRM3_9ACTN</name>
<feature type="compositionally biased region" description="Basic and acidic residues" evidence="1">
    <location>
        <begin position="152"/>
        <end position="161"/>
    </location>
</feature>
<feature type="region of interest" description="Disordered" evidence="1">
    <location>
        <begin position="69"/>
        <end position="207"/>
    </location>
</feature>
<protein>
    <recommendedName>
        <fullName evidence="4">MarR family transcriptional regulator</fullName>
    </recommendedName>
</protein>
<dbReference type="Proteomes" id="UP000634229">
    <property type="component" value="Unassembled WGS sequence"/>
</dbReference>